<dbReference type="AlphaFoldDB" id="A0A0B6Y6G3"/>
<proteinExistence type="predicted"/>
<name>A0A0B6Y6G3_9EUPU</name>
<accession>A0A0B6Y6G3</accession>
<sequence>MFCISQVAHIPQHVSSSSKSTNPNKYLRQVLNFFLGLADVLTCHLDNTLPVNIIHGKTASAMIMKL</sequence>
<reference evidence="1" key="1">
    <citation type="submission" date="2014-12" db="EMBL/GenBank/DDBJ databases">
        <title>Insight into the proteome of Arion vulgaris.</title>
        <authorList>
            <person name="Aradska J."/>
            <person name="Bulat T."/>
            <person name="Smidak R."/>
            <person name="Sarate P."/>
            <person name="Gangsoo J."/>
            <person name="Sialana F."/>
            <person name="Bilban M."/>
            <person name="Lubec G."/>
        </authorList>
    </citation>
    <scope>NUCLEOTIDE SEQUENCE</scope>
    <source>
        <tissue evidence="1">Skin</tissue>
    </source>
</reference>
<evidence type="ECO:0000313" key="1">
    <source>
        <dbReference type="EMBL" id="CEK51693.1"/>
    </source>
</evidence>
<protein>
    <submittedName>
        <fullName evidence="1">Uncharacterized protein</fullName>
    </submittedName>
</protein>
<organism evidence="1">
    <name type="scientific">Arion vulgaris</name>
    <dbReference type="NCBI Taxonomy" id="1028688"/>
    <lineage>
        <taxon>Eukaryota</taxon>
        <taxon>Metazoa</taxon>
        <taxon>Spiralia</taxon>
        <taxon>Lophotrochozoa</taxon>
        <taxon>Mollusca</taxon>
        <taxon>Gastropoda</taxon>
        <taxon>Heterobranchia</taxon>
        <taxon>Euthyneura</taxon>
        <taxon>Panpulmonata</taxon>
        <taxon>Eupulmonata</taxon>
        <taxon>Stylommatophora</taxon>
        <taxon>Helicina</taxon>
        <taxon>Arionoidea</taxon>
        <taxon>Arionidae</taxon>
        <taxon>Arion</taxon>
    </lineage>
</organism>
<gene>
    <name evidence="1" type="primary">ORF14126</name>
</gene>
<dbReference type="EMBL" id="HACG01004828">
    <property type="protein sequence ID" value="CEK51693.1"/>
    <property type="molecule type" value="Transcribed_RNA"/>
</dbReference>